<gene>
    <name evidence="3" type="ORF">METZ01_LOCUS43462</name>
</gene>
<dbReference type="AlphaFoldDB" id="A0A381RI37"/>
<organism evidence="3">
    <name type="scientific">marine metagenome</name>
    <dbReference type="NCBI Taxonomy" id="408172"/>
    <lineage>
        <taxon>unclassified sequences</taxon>
        <taxon>metagenomes</taxon>
        <taxon>ecological metagenomes</taxon>
    </lineage>
</organism>
<dbReference type="GO" id="GO:0004493">
    <property type="term" value="F:methylmalonyl-CoA epimerase activity"/>
    <property type="evidence" value="ECO:0007669"/>
    <property type="project" value="TreeGrafter"/>
</dbReference>
<dbReference type="EMBL" id="UINC01001909">
    <property type="protein sequence ID" value="SUZ90608.1"/>
    <property type="molecule type" value="Genomic_DNA"/>
</dbReference>
<dbReference type="PROSITE" id="PS51819">
    <property type="entry name" value="VOC"/>
    <property type="match status" value="1"/>
</dbReference>
<dbReference type="Gene3D" id="3.10.180.10">
    <property type="entry name" value="2,3-Dihydroxybiphenyl 1,2-Dioxygenase, domain 1"/>
    <property type="match status" value="2"/>
</dbReference>
<feature type="domain" description="VOC" evidence="2">
    <location>
        <begin position="1"/>
        <end position="141"/>
    </location>
</feature>
<reference evidence="3" key="1">
    <citation type="submission" date="2018-05" db="EMBL/GenBank/DDBJ databases">
        <authorList>
            <person name="Lanie J.A."/>
            <person name="Ng W.-L."/>
            <person name="Kazmierczak K.M."/>
            <person name="Andrzejewski T.M."/>
            <person name="Davidsen T.M."/>
            <person name="Wayne K.J."/>
            <person name="Tettelin H."/>
            <person name="Glass J.I."/>
            <person name="Rusch D."/>
            <person name="Podicherti R."/>
            <person name="Tsui H.-C.T."/>
            <person name="Winkler M.E."/>
        </authorList>
    </citation>
    <scope>NUCLEOTIDE SEQUENCE</scope>
</reference>
<dbReference type="PANTHER" id="PTHR43048:SF3">
    <property type="entry name" value="METHYLMALONYL-COA EPIMERASE, MITOCHONDRIAL"/>
    <property type="match status" value="1"/>
</dbReference>
<dbReference type="Pfam" id="PF13669">
    <property type="entry name" value="Glyoxalase_4"/>
    <property type="match status" value="1"/>
</dbReference>
<proteinExistence type="predicted"/>
<dbReference type="InterPro" id="IPR029068">
    <property type="entry name" value="Glyas_Bleomycin-R_OHBP_Dase"/>
</dbReference>
<sequence>MFHSTAMVADYDLACERLTLLAGLRVLEYSENPQPEIGRRGGMVWIGDNSIELGQPIVEGGGAFRFVTRSGGGMHSVAVQVDDLEATMAHMESCGVRIAAQPMKEFCFSDPRDTDGVFVEWGEFELEVDPRFGATIPPFATEPILDVVHHAFVGAIVEDPEATAELLCRLLGTSVVFEEANAGKGEPRFGVSLGDCVLALYCMPKGQSLELWGRQYGRARTHLLALSVRDTSRIEQILAEHHFTVLRRCETGIVLDPSTTGHVQVMLVEDLLPGDPRLD</sequence>
<evidence type="ECO:0000313" key="3">
    <source>
        <dbReference type="EMBL" id="SUZ90608.1"/>
    </source>
</evidence>
<dbReference type="GO" id="GO:0046491">
    <property type="term" value="P:L-methylmalonyl-CoA metabolic process"/>
    <property type="evidence" value="ECO:0007669"/>
    <property type="project" value="TreeGrafter"/>
</dbReference>
<dbReference type="PANTHER" id="PTHR43048">
    <property type="entry name" value="METHYLMALONYL-COA EPIMERASE"/>
    <property type="match status" value="1"/>
</dbReference>
<dbReference type="SUPFAM" id="SSF54593">
    <property type="entry name" value="Glyoxalase/Bleomycin resistance protein/Dihydroxybiphenyl dioxygenase"/>
    <property type="match status" value="2"/>
</dbReference>
<protein>
    <recommendedName>
        <fullName evidence="2">VOC domain-containing protein</fullName>
    </recommendedName>
</protein>
<name>A0A381RI37_9ZZZZ</name>
<evidence type="ECO:0000259" key="2">
    <source>
        <dbReference type="PROSITE" id="PS51819"/>
    </source>
</evidence>
<keyword evidence="1" id="KW-0479">Metal-binding</keyword>
<evidence type="ECO:0000256" key="1">
    <source>
        <dbReference type="ARBA" id="ARBA00022723"/>
    </source>
</evidence>
<accession>A0A381RI37</accession>
<dbReference type="GO" id="GO:0046872">
    <property type="term" value="F:metal ion binding"/>
    <property type="evidence" value="ECO:0007669"/>
    <property type="project" value="UniProtKB-KW"/>
</dbReference>
<dbReference type="InterPro" id="IPR051785">
    <property type="entry name" value="MMCE/EMCE_epimerase"/>
</dbReference>
<dbReference type="InterPro" id="IPR037523">
    <property type="entry name" value="VOC_core"/>
</dbReference>